<dbReference type="Gene3D" id="2.60.120.200">
    <property type="match status" value="1"/>
</dbReference>
<dbReference type="AlphaFoldDB" id="A0A5C6AP92"/>
<accession>A0A5C6AP92</accession>
<evidence type="ECO:0000313" key="2">
    <source>
        <dbReference type="Proteomes" id="UP000316213"/>
    </source>
</evidence>
<reference evidence="1 2" key="1">
    <citation type="submission" date="2019-02" db="EMBL/GenBank/DDBJ databases">
        <title>Deep-cultivation of Planctomycetes and their phenomic and genomic characterization uncovers novel biology.</title>
        <authorList>
            <person name="Wiegand S."/>
            <person name="Jogler M."/>
            <person name="Boedeker C."/>
            <person name="Pinto D."/>
            <person name="Vollmers J."/>
            <person name="Rivas-Marin E."/>
            <person name="Kohn T."/>
            <person name="Peeters S.H."/>
            <person name="Heuer A."/>
            <person name="Rast P."/>
            <person name="Oberbeckmann S."/>
            <person name="Bunk B."/>
            <person name="Jeske O."/>
            <person name="Meyerdierks A."/>
            <person name="Storesund J.E."/>
            <person name="Kallscheuer N."/>
            <person name="Luecker S."/>
            <person name="Lage O.M."/>
            <person name="Pohl T."/>
            <person name="Merkel B.J."/>
            <person name="Hornburger P."/>
            <person name="Mueller R.-W."/>
            <person name="Bruemmer F."/>
            <person name="Labrenz M."/>
            <person name="Spormann A.M."/>
            <person name="Op Den Camp H."/>
            <person name="Overmann J."/>
            <person name="Amann R."/>
            <person name="Jetten M.S.M."/>
            <person name="Mascher T."/>
            <person name="Medema M.H."/>
            <person name="Devos D.P."/>
            <person name="Kaster A.-K."/>
            <person name="Ovreas L."/>
            <person name="Rohde M."/>
            <person name="Galperin M.Y."/>
            <person name="Jogler C."/>
        </authorList>
    </citation>
    <scope>NUCLEOTIDE SEQUENCE [LARGE SCALE GENOMIC DNA]</scope>
    <source>
        <strain evidence="1 2">Pla100</strain>
    </source>
</reference>
<evidence type="ECO:0000313" key="1">
    <source>
        <dbReference type="EMBL" id="TWU01823.1"/>
    </source>
</evidence>
<sequence length="306" mass="33392">MRGCVRRSTLPEERRAELKVGQDLAGCPIANLMKHASLFLICLWWADSLNATAEQPAQQVADVPNLVAFWTFGDAEGEPKRSLVNPALELLEQNGPIKALDGGPFGSAIKINQGQWLSIPREKIGPLNIHGPDAQVTVVAWIYRNQTSHWQAIAGVWDETRNRRQYCLFLNAAKQTDFRTMTRTPSKDRFQGHVSSIGGRTPDEEACITYATSGQTVPLGEWQSLAMTYDGEEVRLYLNGSLSQAEGMNPFPYRQGLFDGQDDGADFTVGSVNVAGKPGNFLGATLGGIAIFDRALTAGEIASLPK</sequence>
<dbReference type="InterPro" id="IPR013320">
    <property type="entry name" value="ConA-like_dom_sf"/>
</dbReference>
<organism evidence="1 2">
    <name type="scientific">Neorhodopirellula pilleata</name>
    <dbReference type="NCBI Taxonomy" id="2714738"/>
    <lineage>
        <taxon>Bacteria</taxon>
        <taxon>Pseudomonadati</taxon>
        <taxon>Planctomycetota</taxon>
        <taxon>Planctomycetia</taxon>
        <taxon>Pirellulales</taxon>
        <taxon>Pirellulaceae</taxon>
        <taxon>Neorhodopirellula</taxon>
    </lineage>
</organism>
<protein>
    <recommendedName>
        <fullName evidence="3">LamG-like jellyroll fold domain-containing protein</fullName>
    </recommendedName>
</protein>
<keyword evidence="2" id="KW-1185">Reference proteome</keyword>
<dbReference type="EMBL" id="SJPM01000002">
    <property type="protein sequence ID" value="TWU01823.1"/>
    <property type="molecule type" value="Genomic_DNA"/>
</dbReference>
<comment type="caution">
    <text evidence="1">The sequence shown here is derived from an EMBL/GenBank/DDBJ whole genome shotgun (WGS) entry which is preliminary data.</text>
</comment>
<gene>
    <name evidence="1" type="ORF">Pla100_15590</name>
</gene>
<dbReference type="OrthoDB" id="5124266at2"/>
<dbReference type="Proteomes" id="UP000316213">
    <property type="component" value="Unassembled WGS sequence"/>
</dbReference>
<name>A0A5C6AP92_9BACT</name>
<evidence type="ECO:0008006" key="3">
    <source>
        <dbReference type="Google" id="ProtNLM"/>
    </source>
</evidence>
<dbReference type="SUPFAM" id="SSF49899">
    <property type="entry name" value="Concanavalin A-like lectins/glucanases"/>
    <property type="match status" value="1"/>
</dbReference>
<proteinExistence type="predicted"/>
<dbReference type="Pfam" id="PF13385">
    <property type="entry name" value="Laminin_G_3"/>
    <property type="match status" value="1"/>
</dbReference>